<evidence type="ECO:0000313" key="3">
    <source>
        <dbReference type="Proteomes" id="UP000266441"/>
    </source>
</evidence>
<dbReference type="PROSITE" id="PS51257">
    <property type="entry name" value="PROKAR_LIPOPROTEIN"/>
    <property type="match status" value="1"/>
</dbReference>
<dbReference type="EMBL" id="QWET01000001">
    <property type="protein sequence ID" value="RIH67082.1"/>
    <property type="molecule type" value="Genomic_DNA"/>
</dbReference>
<sequence>MRYLKFGKMKKVIELKYLVFGLVVLTFLVSCSQKNVQPEFSFRHHYINNNLPTGWVNGVQSLADYDNDGDLDMTVGSKHRGLFLFINNGTSWDTITIGRVPFTSLATASMDVDDDGMIDLISAGVWYKNEGKHNFSMYFYDPDFIQGEKPEKPLTIHDMVVADINGDGKNDVVAESEDAGFFWYSTNPLPSELWKRTVIDPDHTKYKPTIHGGFSPGGIGDLDGDGDLDIFNAVAWFENQNKGKNWVKHPMEFPELFGGDLPYGKSTRSVVIDSDGDGDNDIIFSECDDIHAKIGIIENVNGDGTEWELNLFPLKAEGKRCSLHSLGVADFNNDGFLDVITVDQEDMMPKDTTLHPPRWYVFSNVGNGWEEQVLFDIGLGGHDIISGDVDGDGDLDLVSKVWNPWKKSANKGRSHADFIENLTVDKVLTK</sequence>
<dbReference type="SUPFAM" id="SSF69318">
    <property type="entry name" value="Integrin alpha N-terminal domain"/>
    <property type="match status" value="1"/>
</dbReference>
<reference evidence="2 3" key="1">
    <citation type="journal article" date="2015" name="Int. J. Syst. Evol. Microbiol.">
        <title>Mariniphaga sediminis sp. nov., isolated from coastal sediment.</title>
        <authorList>
            <person name="Wang F.Q."/>
            <person name="Shen Q.Y."/>
            <person name="Chen G.J."/>
            <person name="Du Z.J."/>
        </authorList>
    </citation>
    <scope>NUCLEOTIDE SEQUENCE [LARGE SCALE GENOMIC DNA]</scope>
    <source>
        <strain evidence="2 3">SY21</strain>
    </source>
</reference>
<dbReference type="AlphaFoldDB" id="A0A399DA17"/>
<dbReference type="Gene3D" id="2.130.10.130">
    <property type="entry name" value="Integrin alpha, N-terminal"/>
    <property type="match status" value="2"/>
</dbReference>
<protein>
    <submittedName>
        <fullName evidence="2">VCBS repeat-containing protein</fullName>
    </submittedName>
</protein>
<comment type="caution">
    <text evidence="2">The sequence shown here is derived from an EMBL/GenBank/DDBJ whole genome shotgun (WGS) entry which is preliminary data.</text>
</comment>
<dbReference type="InterPro" id="IPR028994">
    <property type="entry name" value="Integrin_alpha_N"/>
</dbReference>
<dbReference type="InterPro" id="IPR013517">
    <property type="entry name" value="FG-GAP"/>
</dbReference>
<evidence type="ECO:0000313" key="2">
    <source>
        <dbReference type="EMBL" id="RIH67082.1"/>
    </source>
</evidence>
<organism evidence="2 3">
    <name type="scientific">Mariniphaga sediminis</name>
    <dbReference type="NCBI Taxonomy" id="1628158"/>
    <lineage>
        <taxon>Bacteria</taxon>
        <taxon>Pseudomonadati</taxon>
        <taxon>Bacteroidota</taxon>
        <taxon>Bacteroidia</taxon>
        <taxon>Marinilabiliales</taxon>
        <taxon>Prolixibacteraceae</taxon>
        <taxon>Mariniphaga</taxon>
    </lineage>
</organism>
<name>A0A399DA17_9BACT</name>
<dbReference type="PANTHER" id="PTHR44103:SF1">
    <property type="entry name" value="PROPROTEIN CONVERTASE P"/>
    <property type="match status" value="1"/>
</dbReference>
<dbReference type="PANTHER" id="PTHR44103">
    <property type="entry name" value="PROPROTEIN CONVERTASE P"/>
    <property type="match status" value="1"/>
</dbReference>
<dbReference type="Proteomes" id="UP000266441">
    <property type="component" value="Unassembled WGS sequence"/>
</dbReference>
<proteinExistence type="predicted"/>
<accession>A0A399DA17</accession>
<dbReference type="OrthoDB" id="9800955at2"/>
<keyword evidence="3" id="KW-1185">Reference proteome</keyword>
<evidence type="ECO:0000256" key="1">
    <source>
        <dbReference type="ARBA" id="ARBA00022729"/>
    </source>
</evidence>
<keyword evidence="1" id="KW-0732">Signal</keyword>
<dbReference type="Pfam" id="PF13517">
    <property type="entry name" value="FG-GAP_3"/>
    <property type="match status" value="2"/>
</dbReference>
<gene>
    <name evidence="2" type="ORF">D1164_01220</name>
</gene>